<dbReference type="Proteomes" id="UP000198512">
    <property type="component" value="Unassembled WGS sequence"/>
</dbReference>
<feature type="signal peptide" evidence="3">
    <location>
        <begin position="1"/>
        <end position="22"/>
    </location>
</feature>
<proteinExistence type="inferred from homology"/>
<gene>
    <name evidence="5" type="ORF">SAMN05216600_107166</name>
</gene>
<evidence type="ECO:0000313" key="6">
    <source>
        <dbReference type="Proteomes" id="UP000198512"/>
    </source>
</evidence>
<dbReference type="RefSeq" id="WP_069520121.1">
    <property type="nucleotide sequence ID" value="NZ_FOFP01000007.1"/>
</dbReference>
<evidence type="ECO:0000256" key="3">
    <source>
        <dbReference type="SAM" id="SignalP"/>
    </source>
</evidence>
<keyword evidence="6" id="KW-1185">Reference proteome</keyword>
<evidence type="ECO:0000313" key="5">
    <source>
        <dbReference type="EMBL" id="SEQ59217.1"/>
    </source>
</evidence>
<feature type="domain" description="Solute-binding protein family 3/N-terminal" evidence="4">
    <location>
        <begin position="25"/>
        <end position="246"/>
    </location>
</feature>
<evidence type="ECO:0000256" key="1">
    <source>
        <dbReference type="ARBA" id="ARBA00010333"/>
    </source>
</evidence>
<reference evidence="5 6" key="1">
    <citation type="submission" date="2016-10" db="EMBL/GenBank/DDBJ databases">
        <authorList>
            <person name="Varghese N."/>
            <person name="Submissions S."/>
        </authorList>
    </citation>
    <scope>NUCLEOTIDE SEQUENCE [LARGE SCALE GENOMIC DNA]</scope>
    <source>
        <strain evidence="5 6">CIP 109853</strain>
    </source>
</reference>
<protein>
    <submittedName>
        <fullName evidence="5">ABC-type amino acid transport substrate-binding protein</fullName>
    </submittedName>
</protein>
<comment type="similarity">
    <text evidence="1">Belongs to the bacterial solute-binding protein 3 family.</text>
</comment>
<keyword evidence="2 3" id="KW-0732">Signal</keyword>
<evidence type="ECO:0000256" key="2">
    <source>
        <dbReference type="ARBA" id="ARBA00022729"/>
    </source>
</evidence>
<dbReference type="SUPFAM" id="SSF53850">
    <property type="entry name" value="Periplasmic binding protein-like II"/>
    <property type="match status" value="1"/>
</dbReference>
<dbReference type="EMBL" id="FOFP01000007">
    <property type="protein sequence ID" value="SEQ59217.1"/>
    <property type="molecule type" value="Genomic_DNA"/>
</dbReference>
<dbReference type="Pfam" id="PF00497">
    <property type="entry name" value="SBP_bac_3"/>
    <property type="match status" value="1"/>
</dbReference>
<organism evidence="5 6">
    <name type="scientific">Pseudomonas cuatrocienegasensis</name>
    <dbReference type="NCBI Taxonomy" id="543360"/>
    <lineage>
        <taxon>Bacteria</taxon>
        <taxon>Pseudomonadati</taxon>
        <taxon>Pseudomonadota</taxon>
        <taxon>Gammaproteobacteria</taxon>
        <taxon>Pseudomonadales</taxon>
        <taxon>Pseudomonadaceae</taxon>
        <taxon>Pseudomonas</taxon>
    </lineage>
</organism>
<comment type="caution">
    <text evidence="5">The sequence shown here is derived from an EMBL/GenBank/DDBJ whole genome shotgun (WGS) entry which is preliminary data.</text>
</comment>
<feature type="chain" id="PRO_5045070081" evidence="3">
    <location>
        <begin position="23"/>
        <end position="251"/>
    </location>
</feature>
<dbReference type="PANTHER" id="PTHR35936">
    <property type="entry name" value="MEMBRANE-BOUND LYTIC MUREIN TRANSGLYCOSYLASE F"/>
    <property type="match status" value="1"/>
</dbReference>
<evidence type="ECO:0000259" key="4">
    <source>
        <dbReference type="SMART" id="SM00062"/>
    </source>
</evidence>
<dbReference type="Gene3D" id="3.40.190.10">
    <property type="entry name" value="Periplasmic binding protein-like II"/>
    <property type="match status" value="2"/>
</dbReference>
<name>A0ABY1BDC7_9PSED</name>
<dbReference type="PANTHER" id="PTHR35936:SF35">
    <property type="entry name" value="L-CYSTINE-BINDING PROTEIN TCYJ"/>
    <property type="match status" value="1"/>
</dbReference>
<dbReference type="InterPro" id="IPR001638">
    <property type="entry name" value="Solute-binding_3/MltF_N"/>
</dbReference>
<accession>A0ABY1BDC7</accession>
<sequence length="251" mass="28315">MGIRSWRYGCMVLIALWGAASAAQPLRSGGTDWYPYSYEDDQGQAKGIAVDVVKRAMAQNGLQMEFLFYPANRLNLLLDNGTLDLNYADSPAWNAPDASSRFVYSRPYLRVREYLYFLSAHPERHSPLVQLQGLHIGLIRGYSYPRLADMQLQVVETSEDAALLDLLLRGRVDAIVMADDVLANLLATRQLDPKRITRSVQLSDAPLVIKLQRQFSDQLPALNATLKKLMDSGEVERIRREYLSRDANPAQ</sequence>
<dbReference type="SMART" id="SM00062">
    <property type="entry name" value="PBPb"/>
    <property type="match status" value="1"/>
</dbReference>